<dbReference type="AlphaFoldDB" id="A0A7F5RHH6"/>
<proteinExistence type="predicted"/>
<evidence type="ECO:0000313" key="3">
    <source>
        <dbReference type="RefSeq" id="XP_025835438.1"/>
    </source>
</evidence>
<name>A0A7F5RHH6_AGRPL</name>
<dbReference type="SMART" id="SM00397">
    <property type="entry name" value="t_SNARE"/>
    <property type="match status" value="1"/>
</dbReference>
<accession>A0A7F5RHH6</accession>
<reference evidence="3" key="1">
    <citation type="submission" date="2025-08" db="UniProtKB">
        <authorList>
            <consortium name="RefSeq"/>
        </authorList>
    </citation>
    <scope>IDENTIFICATION</scope>
    <source>
        <tissue evidence="3">Entire body</tissue>
    </source>
</reference>
<feature type="domain" description="T-SNARE coiled-coil homology" evidence="1">
    <location>
        <begin position="146"/>
        <end position="208"/>
    </location>
</feature>
<dbReference type="InParanoid" id="A0A7F5RHH6"/>
<dbReference type="SUPFAM" id="SSF58038">
    <property type="entry name" value="SNARE fusion complex"/>
    <property type="match status" value="1"/>
</dbReference>
<sequence length="242" mass="27985">MSLLNLGEDTWIREYVSCEKLYRDIMGLLSQRQREPKTTTHYSQLSASVRLYLKQYNNEVTQLKEKLDHISKTQLITYDEIERRVRQIEILKSKGINLKKVFDTPIRTLEHDRDQLLGTAGGSSWDSDEQLIEKPGGVGDIISQHKRLLEDQEKGLENLSKIISRQKNIAQTITTEVSLQNEIIEDLGEHMDRTDGRINTETKHVSIIGHKDNTCMYWITIHTYATEANIHIGQKSLRRGVK</sequence>
<dbReference type="GeneID" id="108736980"/>
<keyword evidence="2" id="KW-1185">Reference proteome</keyword>
<dbReference type="FunCoup" id="A0A7F5RHH6">
    <property type="interactions" value="714"/>
</dbReference>
<dbReference type="CDD" id="cd15852">
    <property type="entry name" value="SNARE_Syntaxin8"/>
    <property type="match status" value="1"/>
</dbReference>
<dbReference type="Gene3D" id="1.20.5.110">
    <property type="match status" value="1"/>
</dbReference>
<evidence type="ECO:0000313" key="2">
    <source>
        <dbReference type="Proteomes" id="UP000192223"/>
    </source>
</evidence>
<dbReference type="Proteomes" id="UP000192223">
    <property type="component" value="Unplaced"/>
</dbReference>
<protein>
    <submittedName>
        <fullName evidence="3">Syntaxin-8-like isoform X1</fullName>
    </submittedName>
</protein>
<dbReference type="RefSeq" id="XP_025835438.1">
    <property type="nucleotide sequence ID" value="XM_025979653.1"/>
</dbReference>
<dbReference type="InterPro" id="IPR041875">
    <property type="entry name" value="Syntaxin-8_SNARE"/>
</dbReference>
<dbReference type="KEGG" id="apln:108736980"/>
<dbReference type="PROSITE" id="PS50192">
    <property type="entry name" value="T_SNARE"/>
    <property type="match status" value="1"/>
</dbReference>
<organism evidence="2 3">
    <name type="scientific">Agrilus planipennis</name>
    <name type="common">Emerald ash borer</name>
    <name type="synonym">Agrilus marcopoli</name>
    <dbReference type="NCBI Taxonomy" id="224129"/>
    <lineage>
        <taxon>Eukaryota</taxon>
        <taxon>Metazoa</taxon>
        <taxon>Ecdysozoa</taxon>
        <taxon>Arthropoda</taxon>
        <taxon>Hexapoda</taxon>
        <taxon>Insecta</taxon>
        <taxon>Pterygota</taxon>
        <taxon>Neoptera</taxon>
        <taxon>Endopterygota</taxon>
        <taxon>Coleoptera</taxon>
        <taxon>Polyphaga</taxon>
        <taxon>Elateriformia</taxon>
        <taxon>Buprestoidea</taxon>
        <taxon>Buprestidae</taxon>
        <taxon>Agrilinae</taxon>
        <taxon>Agrilus</taxon>
    </lineage>
</organism>
<dbReference type="InterPro" id="IPR000727">
    <property type="entry name" value="T_SNARE_dom"/>
</dbReference>
<dbReference type="OrthoDB" id="428895at2759"/>
<evidence type="ECO:0000259" key="1">
    <source>
        <dbReference type="PROSITE" id="PS50192"/>
    </source>
</evidence>
<gene>
    <name evidence="3" type="primary">LOC108736980</name>
</gene>